<gene>
    <name evidence="3" type="ORF">BJ212DRAFT_1298081</name>
</gene>
<dbReference type="AlphaFoldDB" id="A0A9P7EEM2"/>
<evidence type="ECO:0000256" key="2">
    <source>
        <dbReference type="SAM" id="MobiDB-lite"/>
    </source>
</evidence>
<evidence type="ECO:0000313" key="4">
    <source>
        <dbReference type="Proteomes" id="UP000807769"/>
    </source>
</evidence>
<sequence>MGSCTDHAGRRVTSTKKGRFMGKQSTRLTWELEMNLFKLTQCTEVTKKEKEKSRNILCSWKKKISQLEHDKKTMWISLTYAINSVRKTQSLTNCTRRSRAGMMQNSLMAEEALISANKEEQERHLTIEHTWAEEQIISSELEHVNLEHATAIETTNQDLNTAHQESAELCNTIEDLQNDNETLKTKLLNMEEESMS</sequence>
<comment type="caution">
    <text evidence="3">The sequence shown here is derived from an EMBL/GenBank/DDBJ whole genome shotgun (WGS) entry which is preliminary data.</text>
</comment>
<proteinExistence type="predicted"/>
<keyword evidence="4" id="KW-1185">Reference proteome</keyword>
<keyword evidence="1" id="KW-0175">Coiled coil</keyword>
<name>A0A9P7EEM2_9AGAM</name>
<protein>
    <submittedName>
        <fullName evidence="3">Uncharacterized protein</fullName>
    </submittedName>
</protein>
<dbReference type="OrthoDB" id="2593174at2759"/>
<dbReference type="Proteomes" id="UP000807769">
    <property type="component" value="Unassembled WGS sequence"/>
</dbReference>
<feature type="region of interest" description="Disordered" evidence="2">
    <location>
        <begin position="1"/>
        <end position="20"/>
    </location>
</feature>
<dbReference type="GeneID" id="64626669"/>
<organism evidence="3 4">
    <name type="scientific">Suillus subaureus</name>
    <dbReference type="NCBI Taxonomy" id="48587"/>
    <lineage>
        <taxon>Eukaryota</taxon>
        <taxon>Fungi</taxon>
        <taxon>Dikarya</taxon>
        <taxon>Basidiomycota</taxon>
        <taxon>Agaricomycotina</taxon>
        <taxon>Agaricomycetes</taxon>
        <taxon>Agaricomycetidae</taxon>
        <taxon>Boletales</taxon>
        <taxon>Suillineae</taxon>
        <taxon>Suillaceae</taxon>
        <taxon>Suillus</taxon>
    </lineage>
</organism>
<feature type="coiled-coil region" evidence="1">
    <location>
        <begin position="159"/>
        <end position="193"/>
    </location>
</feature>
<accession>A0A9P7EEM2</accession>
<dbReference type="RefSeq" id="XP_041195154.1">
    <property type="nucleotide sequence ID" value="XM_041332652.1"/>
</dbReference>
<evidence type="ECO:0000313" key="3">
    <source>
        <dbReference type="EMBL" id="KAG1819619.1"/>
    </source>
</evidence>
<evidence type="ECO:0000256" key="1">
    <source>
        <dbReference type="SAM" id="Coils"/>
    </source>
</evidence>
<reference evidence="3" key="1">
    <citation type="journal article" date="2020" name="New Phytol.">
        <title>Comparative genomics reveals dynamic genome evolution in host specialist ectomycorrhizal fungi.</title>
        <authorList>
            <person name="Lofgren L.A."/>
            <person name="Nguyen N.H."/>
            <person name="Vilgalys R."/>
            <person name="Ruytinx J."/>
            <person name="Liao H.L."/>
            <person name="Branco S."/>
            <person name="Kuo A."/>
            <person name="LaButti K."/>
            <person name="Lipzen A."/>
            <person name="Andreopoulos W."/>
            <person name="Pangilinan J."/>
            <person name="Riley R."/>
            <person name="Hundley H."/>
            <person name="Na H."/>
            <person name="Barry K."/>
            <person name="Grigoriev I.V."/>
            <person name="Stajich J.E."/>
            <person name="Kennedy P.G."/>
        </authorList>
    </citation>
    <scope>NUCLEOTIDE SEQUENCE</scope>
    <source>
        <strain evidence="3">MN1</strain>
    </source>
</reference>
<dbReference type="EMBL" id="JABBWG010000009">
    <property type="protein sequence ID" value="KAG1819619.1"/>
    <property type="molecule type" value="Genomic_DNA"/>
</dbReference>